<organism evidence="6 7">
    <name type="scientific">Candidatus Fervidibacter sacchari</name>
    <dbReference type="NCBI Taxonomy" id="1448929"/>
    <lineage>
        <taxon>Bacteria</taxon>
        <taxon>Candidatus Fervidibacterota</taxon>
        <taxon>Candidatus Fervidibacter</taxon>
    </lineage>
</organism>
<dbReference type="CDD" id="cd06170">
    <property type="entry name" value="LuxR_C_like"/>
    <property type="match status" value="1"/>
</dbReference>
<dbReference type="Gene3D" id="3.40.50.2300">
    <property type="match status" value="1"/>
</dbReference>
<protein>
    <submittedName>
        <fullName evidence="6">DNA-binding NarL/FixJ family response regulator</fullName>
    </submittedName>
</protein>
<keyword evidence="1 3" id="KW-0597">Phosphoprotein</keyword>
<dbReference type="CDD" id="cd17535">
    <property type="entry name" value="REC_NarL-like"/>
    <property type="match status" value="1"/>
</dbReference>
<dbReference type="Pfam" id="PF00072">
    <property type="entry name" value="Response_reg"/>
    <property type="match status" value="1"/>
</dbReference>
<dbReference type="InterPro" id="IPR058245">
    <property type="entry name" value="NreC/VraR/RcsB-like_REC"/>
</dbReference>
<dbReference type="SMART" id="SM00448">
    <property type="entry name" value="REC"/>
    <property type="match status" value="1"/>
</dbReference>
<evidence type="ECO:0000256" key="1">
    <source>
        <dbReference type="ARBA" id="ARBA00022553"/>
    </source>
</evidence>
<dbReference type="SUPFAM" id="SSF52172">
    <property type="entry name" value="CheY-like"/>
    <property type="match status" value="1"/>
</dbReference>
<evidence type="ECO:0000313" key="7">
    <source>
        <dbReference type="Proteomes" id="UP001204798"/>
    </source>
</evidence>
<evidence type="ECO:0000259" key="5">
    <source>
        <dbReference type="PROSITE" id="PS50110"/>
    </source>
</evidence>
<dbReference type="PROSITE" id="PS50043">
    <property type="entry name" value="HTH_LUXR_2"/>
    <property type="match status" value="1"/>
</dbReference>
<feature type="modified residue" description="4-aspartylphosphate" evidence="3">
    <location>
        <position position="75"/>
    </location>
</feature>
<dbReference type="Pfam" id="PF00196">
    <property type="entry name" value="GerE"/>
    <property type="match status" value="1"/>
</dbReference>
<dbReference type="Proteomes" id="UP001204798">
    <property type="component" value="Unassembled WGS sequence"/>
</dbReference>
<dbReference type="InterPro" id="IPR039420">
    <property type="entry name" value="WalR-like"/>
</dbReference>
<accession>A0ABT2EKZ4</accession>
<name>A0ABT2EKZ4_9BACT</name>
<evidence type="ECO:0000259" key="4">
    <source>
        <dbReference type="PROSITE" id="PS50043"/>
    </source>
</evidence>
<dbReference type="PANTHER" id="PTHR43214">
    <property type="entry name" value="TWO-COMPONENT RESPONSE REGULATOR"/>
    <property type="match status" value="1"/>
</dbReference>
<sequence length="236" mass="26797">MRLRTKSSPQTRRIPSDLHSDQISVLLCDDHPLFLLGLKTFLERQNGIRIVGEATDADTLLRLATRLQPQIVIMDMSTAKKNEFSILHQLAEFCPETKVIIITGYCDPVDLLRSIRAGAQGYLFKSSDPILILKAIETVRDGKPWIQREITPHLFDVITDLSKAATVPPIQTLSLREREILRLVAEGLSNKEIANQLHLSVQTVKVYLTRIFHKLGVRNRVEAAQYAIVHMNEWVD</sequence>
<keyword evidence="2 6" id="KW-0238">DNA-binding</keyword>
<reference evidence="6 7" key="1">
    <citation type="submission" date="2022-08" db="EMBL/GenBank/DDBJ databases">
        <title>Bacterial and archaeal communities from various locations to study Microbial Dark Matter (Phase II).</title>
        <authorList>
            <person name="Stepanauskas R."/>
        </authorList>
    </citation>
    <scope>NUCLEOTIDE SEQUENCE [LARGE SCALE GENOMIC DNA]</scope>
    <source>
        <strain evidence="6 7">PD1</strain>
    </source>
</reference>
<evidence type="ECO:0000313" key="6">
    <source>
        <dbReference type="EMBL" id="MCS3918561.1"/>
    </source>
</evidence>
<dbReference type="InterPro" id="IPR001789">
    <property type="entry name" value="Sig_transdc_resp-reg_receiver"/>
</dbReference>
<dbReference type="PROSITE" id="PS00622">
    <property type="entry name" value="HTH_LUXR_1"/>
    <property type="match status" value="1"/>
</dbReference>
<dbReference type="SMART" id="SM00421">
    <property type="entry name" value="HTH_LUXR"/>
    <property type="match status" value="1"/>
</dbReference>
<gene>
    <name evidence="6" type="ORF">M2350_000961</name>
</gene>
<dbReference type="InterPro" id="IPR016032">
    <property type="entry name" value="Sig_transdc_resp-reg_C-effctor"/>
</dbReference>
<dbReference type="EMBL" id="JANUCP010000002">
    <property type="protein sequence ID" value="MCS3918561.1"/>
    <property type="molecule type" value="Genomic_DNA"/>
</dbReference>
<dbReference type="InterPro" id="IPR011006">
    <property type="entry name" value="CheY-like_superfamily"/>
</dbReference>
<dbReference type="GO" id="GO:0003677">
    <property type="term" value="F:DNA binding"/>
    <property type="evidence" value="ECO:0007669"/>
    <property type="project" value="UniProtKB-KW"/>
</dbReference>
<evidence type="ECO:0000256" key="3">
    <source>
        <dbReference type="PROSITE-ProRule" id="PRU00169"/>
    </source>
</evidence>
<dbReference type="PRINTS" id="PR00038">
    <property type="entry name" value="HTHLUXR"/>
</dbReference>
<keyword evidence="7" id="KW-1185">Reference proteome</keyword>
<dbReference type="SUPFAM" id="SSF46894">
    <property type="entry name" value="C-terminal effector domain of the bipartite response regulators"/>
    <property type="match status" value="1"/>
</dbReference>
<dbReference type="RefSeq" id="WP_259094518.1">
    <property type="nucleotide sequence ID" value="NZ_CP130454.1"/>
</dbReference>
<evidence type="ECO:0000256" key="2">
    <source>
        <dbReference type="ARBA" id="ARBA00023125"/>
    </source>
</evidence>
<feature type="domain" description="Response regulatory" evidence="5">
    <location>
        <begin position="24"/>
        <end position="140"/>
    </location>
</feature>
<proteinExistence type="predicted"/>
<dbReference type="InterPro" id="IPR000792">
    <property type="entry name" value="Tscrpt_reg_LuxR_C"/>
</dbReference>
<feature type="domain" description="HTH luxR-type" evidence="4">
    <location>
        <begin position="166"/>
        <end position="231"/>
    </location>
</feature>
<comment type="caution">
    <text evidence="6">The sequence shown here is derived from an EMBL/GenBank/DDBJ whole genome shotgun (WGS) entry which is preliminary data.</text>
</comment>
<dbReference type="PROSITE" id="PS50110">
    <property type="entry name" value="RESPONSE_REGULATORY"/>
    <property type="match status" value="1"/>
</dbReference>